<evidence type="ECO:0000259" key="1">
    <source>
        <dbReference type="Pfam" id="PF13670"/>
    </source>
</evidence>
<dbReference type="KEGG" id="ruv:EC9_26240"/>
<organism evidence="2 3">
    <name type="scientific">Rosistilla ulvae</name>
    <dbReference type="NCBI Taxonomy" id="1930277"/>
    <lineage>
        <taxon>Bacteria</taxon>
        <taxon>Pseudomonadati</taxon>
        <taxon>Planctomycetota</taxon>
        <taxon>Planctomycetia</taxon>
        <taxon>Pirellulales</taxon>
        <taxon>Pirellulaceae</taxon>
        <taxon>Rosistilla</taxon>
    </lineage>
</organism>
<keyword evidence="3" id="KW-1185">Reference proteome</keyword>
<dbReference type="Proteomes" id="UP000319557">
    <property type="component" value="Chromosome"/>
</dbReference>
<dbReference type="InterPro" id="IPR025711">
    <property type="entry name" value="PepSY"/>
</dbReference>
<dbReference type="EMBL" id="CP036261">
    <property type="protein sequence ID" value="QDS88433.1"/>
    <property type="molecule type" value="Genomic_DNA"/>
</dbReference>
<feature type="domain" description="PepSY" evidence="1">
    <location>
        <begin position="22"/>
        <end position="83"/>
    </location>
</feature>
<reference evidence="2 3" key="1">
    <citation type="submission" date="2019-02" db="EMBL/GenBank/DDBJ databases">
        <title>Deep-cultivation of Planctomycetes and their phenomic and genomic characterization uncovers novel biology.</title>
        <authorList>
            <person name="Wiegand S."/>
            <person name="Jogler M."/>
            <person name="Boedeker C."/>
            <person name="Pinto D."/>
            <person name="Vollmers J."/>
            <person name="Rivas-Marin E."/>
            <person name="Kohn T."/>
            <person name="Peeters S.H."/>
            <person name="Heuer A."/>
            <person name="Rast P."/>
            <person name="Oberbeckmann S."/>
            <person name="Bunk B."/>
            <person name="Jeske O."/>
            <person name="Meyerdierks A."/>
            <person name="Storesund J.E."/>
            <person name="Kallscheuer N."/>
            <person name="Luecker S."/>
            <person name="Lage O.M."/>
            <person name="Pohl T."/>
            <person name="Merkel B.J."/>
            <person name="Hornburger P."/>
            <person name="Mueller R.-W."/>
            <person name="Bruemmer F."/>
            <person name="Labrenz M."/>
            <person name="Spormann A.M."/>
            <person name="Op den Camp H."/>
            <person name="Overmann J."/>
            <person name="Amann R."/>
            <person name="Jetten M.S.M."/>
            <person name="Mascher T."/>
            <person name="Medema M.H."/>
            <person name="Devos D.P."/>
            <person name="Kaster A.-K."/>
            <person name="Ovreas L."/>
            <person name="Rohde M."/>
            <person name="Galperin M.Y."/>
            <person name="Jogler C."/>
        </authorList>
    </citation>
    <scope>NUCLEOTIDE SEQUENCE [LARGE SCALE GENOMIC DNA]</scope>
    <source>
        <strain evidence="2 3">EC9</strain>
    </source>
</reference>
<proteinExistence type="predicted"/>
<dbReference type="OrthoDB" id="274154at2"/>
<evidence type="ECO:0000313" key="3">
    <source>
        <dbReference type="Proteomes" id="UP000319557"/>
    </source>
</evidence>
<dbReference type="Gene3D" id="3.10.450.40">
    <property type="match status" value="1"/>
</dbReference>
<dbReference type="AlphaFoldDB" id="A0A517M0N9"/>
<protein>
    <recommendedName>
        <fullName evidence="1">PepSY domain-containing protein</fullName>
    </recommendedName>
</protein>
<gene>
    <name evidence="2" type="ORF">EC9_26240</name>
</gene>
<feature type="domain" description="PepSY" evidence="1">
    <location>
        <begin position="89"/>
        <end position="149"/>
    </location>
</feature>
<accession>A0A517M0N9</accession>
<evidence type="ECO:0000313" key="2">
    <source>
        <dbReference type="EMBL" id="QDS88433.1"/>
    </source>
</evidence>
<sequence length="154" mass="17501">MKALILFAIPGILALIPIQFTDAQSNGGSRMPLIEIVRQLEADGYKPFSEISMDDGNWEVEVRQNDVAYELIVDSFTGKILSQHRDDPDDHPAKDALPLSEVLKSLAENDGYSGIDEVSFERRYWEVEAFKNRQKRELHVDPRTAKIIADRIDD</sequence>
<name>A0A517M0N9_9BACT</name>
<dbReference type="RefSeq" id="WP_145345656.1">
    <property type="nucleotide sequence ID" value="NZ_CP036261.1"/>
</dbReference>
<dbReference type="Pfam" id="PF13670">
    <property type="entry name" value="PepSY_2"/>
    <property type="match status" value="2"/>
</dbReference>